<name>A0A438EAA1_VITVI</name>
<gene>
    <name evidence="3" type="primary">POLX_523</name>
    <name evidence="3" type="ORF">CK203_081793</name>
</gene>
<dbReference type="InterPro" id="IPR043502">
    <property type="entry name" value="DNA/RNA_pol_sf"/>
</dbReference>
<feature type="domain" description="Integrase catalytic" evidence="2">
    <location>
        <begin position="222"/>
        <end position="338"/>
    </location>
</feature>
<dbReference type="PROSITE" id="PS50994">
    <property type="entry name" value="INTEGRASE"/>
    <property type="match status" value="1"/>
</dbReference>
<dbReference type="InterPro" id="IPR013103">
    <property type="entry name" value="RVT_2"/>
</dbReference>
<dbReference type="InterPro" id="IPR057670">
    <property type="entry name" value="SH3_retrovirus"/>
</dbReference>
<dbReference type="SUPFAM" id="SSF56672">
    <property type="entry name" value="DNA/RNA polymerases"/>
    <property type="match status" value="1"/>
</dbReference>
<evidence type="ECO:0000256" key="1">
    <source>
        <dbReference type="SAM" id="MobiDB-lite"/>
    </source>
</evidence>
<dbReference type="Pfam" id="PF25597">
    <property type="entry name" value="SH3_retrovirus"/>
    <property type="match status" value="1"/>
</dbReference>
<comment type="caution">
    <text evidence="3">The sequence shown here is derived from an EMBL/GenBank/DDBJ whole genome shotgun (WGS) entry which is preliminary data.</text>
</comment>
<organism evidence="3 4">
    <name type="scientific">Vitis vinifera</name>
    <name type="common">Grape</name>
    <dbReference type="NCBI Taxonomy" id="29760"/>
    <lineage>
        <taxon>Eukaryota</taxon>
        <taxon>Viridiplantae</taxon>
        <taxon>Streptophyta</taxon>
        <taxon>Embryophyta</taxon>
        <taxon>Tracheophyta</taxon>
        <taxon>Spermatophyta</taxon>
        <taxon>Magnoliopsida</taxon>
        <taxon>eudicotyledons</taxon>
        <taxon>Gunneridae</taxon>
        <taxon>Pentapetalae</taxon>
        <taxon>rosids</taxon>
        <taxon>Vitales</taxon>
        <taxon>Vitaceae</taxon>
        <taxon>Viteae</taxon>
        <taxon>Vitis</taxon>
    </lineage>
</organism>
<dbReference type="InterPro" id="IPR001584">
    <property type="entry name" value="Integrase_cat-core"/>
</dbReference>
<dbReference type="Proteomes" id="UP000288805">
    <property type="component" value="Unassembled WGS sequence"/>
</dbReference>
<dbReference type="SUPFAM" id="SSF53098">
    <property type="entry name" value="Ribonuclease H-like"/>
    <property type="match status" value="1"/>
</dbReference>
<dbReference type="EMBL" id="QGNW01001343">
    <property type="protein sequence ID" value="RVW44715.1"/>
    <property type="molecule type" value="Genomic_DNA"/>
</dbReference>
<dbReference type="InterPro" id="IPR012337">
    <property type="entry name" value="RNaseH-like_sf"/>
</dbReference>
<evidence type="ECO:0000259" key="2">
    <source>
        <dbReference type="PROSITE" id="PS50994"/>
    </source>
</evidence>
<dbReference type="GO" id="GO:0003676">
    <property type="term" value="F:nucleic acid binding"/>
    <property type="evidence" value="ECO:0007669"/>
    <property type="project" value="InterPro"/>
</dbReference>
<dbReference type="Pfam" id="PF07727">
    <property type="entry name" value="RVT_2"/>
    <property type="match status" value="1"/>
</dbReference>
<dbReference type="InterPro" id="IPR036397">
    <property type="entry name" value="RNaseH_sf"/>
</dbReference>
<evidence type="ECO:0000313" key="4">
    <source>
        <dbReference type="Proteomes" id="UP000288805"/>
    </source>
</evidence>
<proteinExistence type="predicted"/>
<dbReference type="Gene3D" id="3.30.420.10">
    <property type="entry name" value="Ribonuclease H-like superfamily/Ribonuclease H"/>
    <property type="match status" value="1"/>
</dbReference>
<dbReference type="GO" id="GO:0015074">
    <property type="term" value="P:DNA integration"/>
    <property type="evidence" value="ECO:0007669"/>
    <property type="project" value="InterPro"/>
</dbReference>
<dbReference type="AlphaFoldDB" id="A0A438EAA1"/>
<dbReference type="PANTHER" id="PTHR11439">
    <property type="entry name" value="GAG-POL-RELATED RETROTRANSPOSON"/>
    <property type="match status" value="1"/>
</dbReference>
<protein>
    <submittedName>
        <fullName evidence="3">Retrovirus-related Pol polyprotein from transposon TNT 1-94</fullName>
    </submittedName>
</protein>
<feature type="region of interest" description="Disordered" evidence="1">
    <location>
        <begin position="469"/>
        <end position="500"/>
    </location>
</feature>
<evidence type="ECO:0000313" key="3">
    <source>
        <dbReference type="EMBL" id="RVW44715.1"/>
    </source>
</evidence>
<dbReference type="CDD" id="cd09272">
    <property type="entry name" value="RNase_HI_RT_Ty1"/>
    <property type="match status" value="1"/>
</dbReference>
<sequence length="1064" mass="119811">MGSHPHTSRGRAGSGAGPCYWDHQQHLPILKQFQNLDGLRRHIGVLDVGTVVAIVSNHAAQVKDRQREDGADGHEAHEPNVSTVVHGRSLAPIVVQNEGDEPLPAPPRAVLFRFRGWRRQQWRSPSAGSGCSKGKSRRRGLASPFNKEQMEMLQKLLSPLLSVQSQTGSSSNQVIGSGTLAHKGNFLSALTAVRIADGSLSKVAGTGSVVLSRDLTLNSVLLDLDLGKTIGNAEECSGLYILKERHDPQEQPQMTVGEFLAQEGIVHLSSCVDTPQQNGIAERKNRHLLEVARSLMFSINVPKLFWGQAVLTAAYLINRMPSRVLKFQTPCQTLLKSFPTTRLISTVPPKIFGCSVFVHINQQHRSKLDPRSLKCIFLGYSSNQKGYKCYSPVTRKFYNSMDVTFFETQPYYPKNDIQGENSTQEYQFWDLESFSESPITTENHIPPESFNQPESIVDLWDKEHIQEEMEERALSQQTHEAEPGPNPSKLPGNNAPDRTVDSELENDILNMPIAWRKGVRSCTQHPIGNFISYDKLSPTFCAFTSSITDIQVPQNIQEAFKYPKWKAAVNEEVRALEKNGTWEITDLPRGKKPVGCKWVFTVKYKADGNVDRYKARLVAKGFTQSYGIDYQETFAPVAKLNTVRVLLSLAANLDWSLHQLDVKNAFLNGDLEEEVYMDIPTGLEMTSNFNKVCRLRKSLYGLKQSPRAWFERFTKVVKGYGFVQCQSDHTLFVKHFPKGKLAIIIVYVDDIILTGDHEEKIDLLKKLLTKEFEIKDLGNLKYFLGMEIARSKKGIAVSQRKYVLDLLNETGMLGCKPAETPMDTTIKLEESDGSAPVDKGRYQRLVGKLIYLSHTRPDIGFSVSVVSQFMNNPTEKYMTAVIRILRYLKMTPGKGLFFQRTTKKEIEIFSNADWAGSVTDRRSTSGYCSFVWGNLVTWRSKKQSVVARSSAEAEFRAMAQGICEGIWLNRLLEELRVPLKHPMVLYCDNQAAISIAKNPVHHDRTKHVEIDRHFIKEKIEEGVFKVSYTPTNCQTADILTKALARVNFEDLTEKLGMINIYNAA</sequence>
<reference evidence="3 4" key="1">
    <citation type="journal article" date="2018" name="PLoS Genet.">
        <title>Population sequencing reveals clonal diversity and ancestral inbreeding in the grapevine cultivar Chardonnay.</title>
        <authorList>
            <person name="Roach M.J."/>
            <person name="Johnson D.L."/>
            <person name="Bohlmann J."/>
            <person name="van Vuuren H.J."/>
            <person name="Jones S.J."/>
            <person name="Pretorius I.S."/>
            <person name="Schmidt S.A."/>
            <person name="Borneman A.R."/>
        </authorList>
    </citation>
    <scope>NUCLEOTIDE SEQUENCE [LARGE SCALE GENOMIC DNA]</scope>
    <source>
        <strain evidence="4">cv. Chardonnay</strain>
        <tissue evidence="3">Leaf</tissue>
    </source>
</reference>
<dbReference type="PANTHER" id="PTHR11439:SF486">
    <property type="entry name" value="RLK (RECEPTOR-LIKE KINASE) PROTEIN, PUTATIVE-RELATED"/>
    <property type="match status" value="1"/>
</dbReference>
<accession>A0A438EAA1</accession>